<name>A0ABR1ZCH8_9ROSI</name>
<gene>
    <name evidence="1" type="ORF">V6N11_035697</name>
</gene>
<evidence type="ECO:0000313" key="1">
    <source>
        <dbReference type="EMBL" id="KAK8477727.1"/>
    </source>
</evidence>
<keyword evidence="2" id="KW-1185">Reference proteome</keyword>
<dbReference type="EMBL" id="JBBPBN010001703">
    <property type="protein sequence ID" value="KAK8477727.1"/>
    <property type="molecule type" value="Genomic_DNA"/>
</dbReference>
<sequence length="113" mass="13107">MIYVCKNDGDYDGLSNIRLSVLRRLIIETNGLRHWVPEWAAVSLKPLYYCWYMRQWDMYFVKVRSNVSLEPGGDSMGEVAKMLEGSMDIDTPPIPRTVLERAEEGLEQVYKAM</sequence>
<proteinExistence type="predicted"/>
<dbReference type="Proteomes" id="UP001396334">
    <property type="component" value="Unassembled WGS sequence"/>
</dbReference>
<reference evidence="1 2" key="1">
    <citation type="journal article" date="2024" name="G3 (Bethesda)">
        <title>Genome assembly of Hibiscus sabdariffa L. provides insights into metabolisms of medicinal natural products.</title>
        <authorList>
            <person name="Kim T."/>
        </authorList>
    </citation>
    <scope>NUCLEOTIDE SEQUENCE [LARGE SCALE GENOMIC DNA]</scope>
    <source>
        <strain evidence="1">TK-2024</strain>
        <tissue evidence="1">Old leaves</tissue>
    </source>
</reference>
<protein>
    <submittedName>
        <fullName evidence="1">Uncharacterized protein</fullName>
    </submittedName>
</protein>
<organism evidence="1 2">
    <name type="scientific">Hibiscus sabdariffa</name>
    <name type="common">roselle</name>
    <dbReference type="NCBI Taxonomy" id="183260"/>
    <lineage>
        <taxon>Eukaryota</taxon>
        <taxon>Viridiplantae</taxon>
        <taxon>Streptophyta</taxon>
        <taxon>Embryophyta</taxon>
        <taxon>Tracheophyta</taxon>
        <taxon>Spermatophyta</taxon>
        <taxon>Magnoliopsida</taxon>
        <taxon>eudicotyledons</taxon>
        <taxon>Gunneridae</taxon>
        <taxon>Pentapetalae</taxon>
        <taxon>rosids</taxon>
        <taxon>malvids</taxon>
        <taxon>Malvales</taxon>
        <taxon>Malvaceae</taxon>
        <taxon>Malvoideae</taxon>
        <taxon>Hibiscus</taxon>
    </lineage>
</organism>
<comment type="caution">
    <text evidence="1">The sequence shown here is derived from an EMBL/GenBank/DDBJ whole genome shotgun (WGS) entry which is preliminary data.</text>
</comment>
<accession>A0ABR1ZCH8</accession>
<evidence type="ECO:0000313" key="2">
    <source>
        <dbReference type="Proteomes" id="UP001396334"/>
    </source>
</evidence>